<organism evidence="3 4">
    <name type="scientific">Kocuria soli</name>
    <dbReference type="NCBI Taxonomy" id="2485125"/>
    <lineage>
        <taxon>Bacteria</taxon>
        <taxon>Bacillati</taxon>
        <taxon>Actinomycetota</taxon>
        <taxon>Actinomycetes</taxon>
        <taxon>Micrococcales</taxon>
        <taxon>Micrococcaceae</taxon>
        <taxon>Kocuria</taxon>
    </lineage>
</organism>
<keyword evidence="1" id="KW-0238">DNA-binding</keyword>
<comment type="caution">
    <text evidence="3">The sequence shown here is derived from an EMBL/GenBank/DDBJ whole genome shotgun (WGS) entry which is preliminary data.</text>
</comment>
<evidence type="ECO:0000313" key="4">
    <source>
        <dbReference type="Proteomes" id="UP000270616"/>
    </source>
</evidence>
<dbReference type="SMART" id="SM00342">
    <property type="entry name" value="HTH_ARAC"/>
    <property type="match status" value="1"/>
</dbReference>
<dbReference type="Pfam" id="PF12833">
    <property type="entry name" value="HTH_18"/>
    <property type="match status" value="1"/>
</dbReference>
<evidence type="ECO:0000313" key="3">
    <source>
        <dbReference type="EMBL" id="ROZ63074.1"/>
    </source>
</evidence>
<dbReference type="Pfam" id="PF14525">
    <property type="entry name" value="AraC_binding_2"/>
    <property type="match status" value="1"/>
</dbReference>
<dbReference type="AlphaFoldDB" id="A0A3N3ZPW6"/>
<protein>
    <submittedName>
        <fullName evidence="3">Helix-turn-helix domain-containing protein</fullName>
    </submittedName>
</protein>
<dbReference type="InterPro" id="IPR035418">
    <property type="entry name" value="AraC-bd_2"/>
</dbReference>
<dbReference type="PANTHER" id="PTHR43280">
    <property type="entry name" value="ARAC-FAMILY TRANSCRIPTIONAL REGULATOR"/>
    <property type="match status" value="1"/>
</dbReference>
<dbReference type="OrthoDB" id="9799345at2"/>
<sequence>MTMPEWREAITQAIGRLLLSAPDEAAFRASLRSASLEDVHLFDMHTDAHTVLRDQELAAATTGAYCKLSLQISGAAKLVQDGRTCLLEPGDLALYVTQRPYELSYPGPQHSLVVLFPQNVVHMSPEQIGQVTATRVSRNEGLGRVAVPLFEQLAANIDLLEGAHAMSLVRSALDMLVTVLSAEAHASGRDTTENILLQQAEAYVEDNLHDPELSPSRIAGALYVSVRQLHSRFSQGEQTVSAYIRARRLERIRQDLADPLLAHESVHTISSRYGLFDPSYVSKALKTEYGESPSAYRSRVLGG</sequence>
<dbReference type="GO" id="GO:0043565">
    <property type="term" value="F:sequence-specific DNA binding"/>
    <property type="evidence" value="ECO:0007669"/>
    <property type="project" value="InterPro"/>
</dbReference>
<evidence type="ECO:0000256" key="1">
    <source>
        <dbReference type="ARBA" id="ARBA00023125"/>
    </source>
</evidence>
<accession>A0A3N3ZPW6</accession>
<dbReference type="Gene3D" id="1.10.10.60">
    <property type="entry name" value="Homeodomain-like"/>
    <property type="match status" value="1"/>
</dbReference>
<name>A0A3N3ZPW6_9MICC</name>
<dbReference type="Proteomes" id="UP000270616">
    <property type="component" value="Unassembled WGS sequence"/>
</dbReference>
<dbReference type="EMBL" id="RKMF01000009">
    <property type="protein sequence ID" value="ROZ63074.1"/>
    <property type="molecule type" value="Genomic_DNA"/>
</dbReference>
<gene>
    <name evidence="3" type="ORF">EDL96_08205</name>
</gene>
<keyword evidence="4" id="KW-1185">Reference proteome</keyword>
<proteinExistence type="predicted"/>
<evidence type="ECO:0000259" key="2">
    <source>
        <dbReference type="PROSITE" id="PS01124"/>
    </source>
</evidence>
<dbReference type="PROSITE" id="PS01124">
    <property type="entry name" value="HTH_ARAC_FAMILY_2"/>
    <property type="match status" value="1"/>
</dbReference>
<dbReference type="GO" id="GO:0003700">
    <property type="term" value="F:DNA-binding transcription factor activity"/>
    <property type="evidence" value="ECO:0007669"/>
    <property type="project" value="InterPro"/>
</dbReference>
<dbReference type="InterPro" id="IPR018060">
    <property type="entry name" value="HTH_AraC"/>
</dbReference>
<reference evidence="3 4" key="1">
    <citation type="submission" date="2018-10" db="EMBL/GenBank/DDBJ databases">
        <title>Kocuria sp. M5W7-7, whole genome shotgun sequence.</title>
        <authorList>
            <person name="Tuo L."/>
        </authorList>
    </citation>
    <scope>NUCLEOTIDE SEQUENCE [LARGE SCALE GENOMIC DNA]</scope>
    <source>
        <strain evidence="3 4">M5W7-7</strain>
    </source>
</reference>
<feature type="domain" description="HTH araC/xylS-type" evidence="2">
    <location>
        <begin position="198"/>
        <end position="299"/>
    </location>
</feature>
<dbReference type="PANTHER" id="PTHR43280:SF31">
    <property type="entry name" value="TRANSCRIPTIONAL REGULATORY PROTEIN"/>
    <property type="match status" value="1"/>
</dbReference>